<dbReference type="NCBIfam" id="NF001030">
    <property type="entry name" value="PRK00110.1"/>
    <property type="match status" value="1"/>
</dbReference>
<comment type="subcellular location">
    <subcellularLocation>
        <location evidence="6">Cytoplasm</location>
    </subcellularLocation>
</comment>
<gene>
    <name evidence="9" type="ORF">GC105_14825</name>
</gene>
<dbReference type="InterPro" id="IPR029072">
    <property type="entry name" value="YebC-like"/>
</dbReference>
<dbReference type="InterPro" id="IPR048300">
    <property type="entry name" value="TACO1_YebC-like_2nd/3rd_dom"/>
</dbReference>
<evidence type="ECO:0000256" key="2">
    <source>
        <dbReference type="ARBA" id="ARBA00022490"/>
    </source>
</evidence>
<dbReference type="InterPro" id="IPR002876">
    <property type="entry name" value="Transcrip_reg_TACO1-like"/>
</dbReference>
<sequence>MSGHSKWSTIKNKKGKADAIRGKIFTKLAKAIAVAAKEGGSDPESNAKLRDAITKAKINNMPNDNIDRAVKKGAGDLSGNNYETITYEGYGPAGVAVVVEALTDNKNRTAADIRHAFDKNGGNLGTTGCVSFIFEKKGQIMIEKGDSVDEDELMMLSLEAGAEDMNSEEEGYEIITDEMNFQAVYDSLEKENIKIASAELAMIPNTYTELSEQDEKKMQKMLDMFDDNEDIQEVYHNWDEK</sequence>
<comment type="caution">
    <text evidence="9">The sequence shown here is derived from an EMBL/GenBank/DDBJ whole genome shotgun (WGS) entry which is preliminary data.</text>
</comment>
<dbReference type="FunFam" id="1.10.10.200:FF:000002">
    <property type="entry name" value="Probable transcriptional regulatory protein CLM62_37755"/>
    <property type="match status" value="1"/>
</dbReference>
<feature type="domain" description="TACO1/YebC-like N-terminal" evidence="8">
    <location>
        <begin position="5"/>
        <end position="75"/>
    </location>
</feature>
<feature type="domain" description="TACO1/YebC-like second and third" evidence="7">
    <location>
        <begin position="82"/>
        <end position="238"/>
    </location>
</feature>
<dbReference type="Pfam" id="PF20772">
    <property type="entry name" value="TACO1_YebC_N"/>
    <property type="match status" value="1"/>
</dbReference>
<evidence type="ECO:0000256" key="5">
    <source>
        <dbReference type="ARBA" id="ARBA00023163"/>
    </source>
</evidence>
<keyword evidence="2 6" id="KW-0963">Cytoplasm</keyword>
<protein>
    <recommendedName>
        <fullName evidence="6">Probable transcriptional regulatory protein GC105_14825</fullName>
    </recommendedName>
</protein>
<dbReference type="Pfam" id="PF01709">
    <property type="entry name" value="Transcrip_reg"/>
    <property type="match status" value="1"/>
</dbReference>
<dbReference type="InterPro" id="IPR049083">
    <property type="entry name" value="TACO1_YebC_N"/>
</dbReference>
<dbReference type="GO" id="GO:0003677">
    <property type="term" value="F:DNA binding"/>
    <property type="evidence" value="ECO:0007669"/>
    <property type="project" value="UniProtKB-UniRule"/>
</dbReference>
<evidence type="ECO:0000259" key="8">
    <source>
        <dbReference type="Pfam" id="PF20772"/>
    </source>
</evidence>
<evidence type="ECO:0000256" key="4">
    <source>
        <dbReference type="ARBA" id="ARBA00023125"/>
    </source>
</evidence>
<accession>A0A6A7KCD4</accession>
<evidence type="ECO:0000313" key="10">
    <source>
        <dbReference type="Proteomes" id="UP000440004"/>
    </source>
</evidence>
<dbReference type="GO" id="GO:0005829">
    <property type="term" value="C:cytosol"/>
    <property type="evidence" value="ECO:0007669"/>
    <property type="project" value="TreeGrafter"/>
</dbReference>
<dbReference type="EMBL" id="WHNX01000037">
    <property type="protein sequence ID" value="MPW27056.1"/>
    <property type="molecule type" value="Genomic_DNA"/>
</dbReference>
<dbReference type="RefSeq" id="WP_152806412.1">
    <property type="nucleotide sequence ID" value="NZ_WHNX01000037.1"/>
</dbReference>
<dbReference type="FunFam" id="3.30.70.980:FF:000002">
    <property type="entry name" value="Probable transcriptional regulatory protein YebC"/>
    <property type="match status" value="1"/>
</dbReference>
<reference evidence="9 10" key="1">
    <citation type="submission" date="2019-10" db="EMBL/GenBank/DDBJ databases">
        <title>Alkalibaculum tamaniensis sp.nov., a new alkaliphilic acetogen, isolated on methoxylated aromatics from a mud volcano.</title>
        <authorList>
            <person name="Khomyakova M.A."/>
            <person name="Merkel A.Y."/>
            <person name="Bonch-Osmolovskaya E.A."/>
            <person name="Slobodkin A.I."/>
        </authorList>
    </citation>
    <scope>NUCLEOTIDE SEQUENCE [LARGE SCALE GENOMIC DNA]</scope>
    <source>
        <strain evidence="9 10">M08DMB</strain>
    </source>
</reference>
<dbReference type="AlphaFoldDB" id="A0A6A7KCD4"/>
<dbReference type="NCBIfam" id="TIGR01033">
    <property type="entry name" value="YebC/PmpR family DNA-binding transcriptional regulator"/>
    <property type="match status" value="1"/>
</dbReference>
<evidence type="ECO:0000313" key="9">
    <source>
        <dbReference type="EMBL" id="MPW27056.1"/>
    </source>
</evidence>
<dbReference type="HAMAP" id="MF_00693">
    <property type="entry name" value="Transcrip_reg_TACO1"/>
    <property type="match status" value="1"/>
</dbReference>
<name>A0A6A7KCD4_9FIRM</name>
<dbReference type="NCBIfam" id="NF009044">
    <property type="entry name" value="PRK12378.1"/>
    <property type="match status" value="1"/>
</dbReference>
<organism evidence="9 10">
    <name type="scientific">Alkalibaculum sporogenes</name>
    <dbReference type="NCBI Taxonomy" id="2655001"/>
    <lineage>
        <taxon>Bacteria</taxon>
        <taxon>Bacillati</taxon>
        <taxon>Bacillota</taxon>
        <taxon>Clostridia</taxon>
        <taxon>Eubacteriales</taxon>
        <taxon>Eubacteriaceae</taxon>
        <taxon>Alkalibaculum</taxon>
    </lineage>
</organism>
<dbReference type="GO" id="GO:0006355">
    <property type="term" value="P:regulation of DNA-templated transcription"/>
    <property type="evidence" value="ECO:0007669"/>
    <property type="project" value="UniProtKB-UniRule"/>
</dbReference>
<keyword evidence="4 6" id="KW-0238">DNA-binding</keyword>
<evidence type="ECO:0000259" key="7">
    <source>
        <dbReference type="Pfam" id="PF01709"/>
    </source>
</evidence>
<evidence type="ECO:0000256" key="6">
    <source>
        <dbReference type="HAMAP-Rule" id="MF_00693"/>
    </source>
</evidence>
<dbReference type="PANTHER" id="PTHR12532:SF6">
    <property type="entry name" value="TRANSCRIPTIONAL REGULATORY PROTEIN YEBC-RELATED"/>
    <property type="match status" value="1"/>
</dbReference>
<proteinExistence type="inferred from homology"/>
<dbReference type="InterPro" id="IPR017856">
    <property type="entry name" value="Integrase-like_N"/>
</dbReference>
<evidence type="ECO:0000256" key="3">
    <source>
        <dbReference type="ARBA" id="ARBA00023015"/>
    </source>
</evidence>
<dbReference type="Proteomes" id="UP000440004">
    <property type="component" value="Unassembled WGS sequence"/>
</dbReference>
<dbReference type="InterPro" id="IPR026564">
    <property type="entry name" value="Transcrip_reg_TACO1-like_dom3"/>
</dbReference>
<evidence type="ECO:0000256" key="1">
    <source>
        <dbReference type="ARBA" id="ARBA00008724"/>
    </source>
</evidence>
<dbReference type="SUPFAM" id="SSF75625">
    <property type="entry name" value="YebC-like"/>
    <property type="match status" value="1"/>
</dbReference>
<keyword evidence="5 6" id="KW-0804">Transcription</keyword>
<dbReference type="Gene3D" id="1.10.10.200">
    <property type="match status" value="1"/>
</dbReference>
<dbReference type="Gene3D" id="3.30.70.980">
    <property type="match status" value="2"/>
</dbReference>
<comment type="similarity">
    <text evidence="1 6">Belongs to the TACO1 family.</text>
</comment>
<keyword evidence="10" id="KW-1185">Reference proteome</keyword>
<keyword evidence="3 6" id="KW-0805">Transcription regulation</keyword>
<dbReference type="PANTHER" id="PTHR12532">
    <property type="entry name" value="TRANSLATIONAL ACTIVATOR OF CYTOCHROME C OXIDASE 1"/>
    <property type="match status" value="1"/>
</dbReference>